<evidence type="ECO:0000256" key="2">
    <source>
        <dbReference type="ARBA" id="ARBA00009001"/>
    </source>
</evidence>
<evidence type="ECO:0000256" key="5">
    <source>
        <dbReference type="ARBA" id="ARBA00023163"/>
    </source>
</evidence>
<dbReference type="Gene3D" id="2.30.31.10">
    <property type="entry name" value="Transcriptional Coactivator Pc4, Chain A"/>
    <property type="match status" value="1"/>
</dbReference>
<dbReference type="AlphaFoldDB" id="A0A9Q1CQ33"/>
<dbReference type="GO" id="GO:0005634">
    <property type="term" value="C:nucleus"/>
    <property type="evidence" value="ECO:0007669"/>
    <property type="project" value="UniProtKB-SubCell"/>
</dbReference>
<comment type="similarity">
    <text evidence="2">Belongs to the transcriptional coactivator PC4 family.</text>
</comment>
<organism evidence="8 9">
    <name type="scientific">Holothuria leucospilota</name>
    <name type="common">Black long sea cucumber</name>
    <name type="synonym">Mertensiothuria leucospilota</name>
    <dbReference type="NCBI Taxonomy" id="206669"/>
    <lineage>
        <taxon>Eukaryota</taxon>
        <taxon>Metazoa</taxon>
        <taxon>Echinodermata</taxon>
        <taxon>Eleutherozoa</taxon>
        <taxon>Echinozoa</taxon>
        <taxon>Holothuroidea</taxon>
        <taxon>Aspidochirotacea</taxon>
        <taxon>Aspidochirotida</taxon>
        <taxon>Holothuriidae</taxon>
        <taxon>Holothuria</taxon>
    </lineage>
</organism>
<dbReference type="Proteomes" id="UP001152320">
    <property type="component" value="Chromosome 1"/>
</dbReference>
<dbReference type="InterPro" id="IPR009044">
    <property type="entry name" value="ssDNA-bd_transcriptional_reg"/>
</dbReference>
<name>A0A9Q1CQ33_HOLLE</name>
<dbReference type="InterPro" id="IPR003173">
    <property type="entry name" value="PC4_C"/>
</dbReference>
<keyword evidence="3" id="KW-0805">Transcription regulation</keyword>
<comment type="subcellular location">
    <subcellularLocation>
        <location evidence="1">Nucleus</location>
    </subcellularLocation>
</comment>
<gene>
    <name evidence="8" type="ORF">HOLleu_01269</name>
</gene>
<evidence type="ECO:0000256" key="1">
    <source>
        <dbReference type="ARBA" id="ARBA00004123"/>
    </source>
</evidence>
<keyword evidence="6" id="KW-0539">Nucleus</keyword>
<comment type="caution">
    <text evidence="8">The sequence shown here is derived from an EMBL/GenBank/DDBJ whole genome shotgun (WGS) entry which is preliminary data.</text>
</comment>
<evidence type="ECO:0000259" key="7">
    <source>
        <dbReference type="Pfam" id="PF02229"/>
    </source>
</evidence>
<evidence type="ECO:0000313" key="8">
    <source>
        <dbReference type="EMBL" id="KAJ8048803.1"/>
    </source>
</evidence>
<dbReference type="OrthoDB" id="2505440at2759"/>
<dbReference type="GO" id="GO:0060261">
    <property type="term" value="P:positive regulation of transcription initiation by RNA polymerase II"/>
    <property type="evidence" value="ECO:0007669"/>
    <property type="project" value="InterPro"/>
</dbReference>
<keyword evidence="9" id="KW-1185">Reference proteome</keyword>
<evidence type="ECO:0000313" key="9">
    <source>
        <dbReference type="Proteomes" id="UP001152320"/>
    </source>
</evidence>
<dbReference type="PANTHER" id="PTHR13215">
    <property type="entry name" value="RNA POLYMERASE II TRANSCRIPTIONAL COACTIVATOR"/>
    <property type="match status" value="1"/>
</dbReference>
<reference evidence="8" key="1">
    <citation type="submission" date="2021-10" db="EMBL/GenBank/DDBJ databases">
        <title>Tropical sea cucumber genome reveals ecological adaptation and Cuvierian tubules defense mechanism.</title>
        <authorList>
            <person name="Chen T."/>
        </authorList>
    </citation>
    <scope>NUCLEOTIDE SEQUENCE</scope>
    <source>
        <strain evidence="8">Nanhai2018</strain>
        <tissue evidence="8">Muscle</tissue>
    </source>
</reference>
<evidence type="ECO:0000256" key="4">
    <source>
        <dbReference type="ARBA" id="ARBA00023125"/>
    </source>
</evidence>
<dbReference type="EMBL" id="JAIZAY010000001">
    <property type="protein sequence ID" value="KAJ8048803.1"/>
    <property type="molecule type" value="Genomic_DNA"/>
</dbReference>
<keyword evidence="4" id="KW-0238">DNA-binding</keyword>
<feature type="domain" description="Transcriptional coactivator p15 (PC4) C-terminal" evidence="7">
    <location>
        <begin position="80"/>
        <end position="132"/>
    </location>
</feature>
<protein>
    <recommendedName>
        <fullName evidence="7">Transcriptional coactivator p15 (PC4) C-terminal domain-containing protein</fullName>
    </recommendedName>
</protein>
<accession>A0A9Q1CQ33</accession>
<dbReference type="InterPro" id="IPR045125">
    <property type="entry name" value="Sub1/Tcp4-like"/>
</dbReference>
<sequence>METPRFYLPPIVSTPLKINRSATREETIPELPGIAVKGAEMDNPAQTLQRPNQLCIDEYFTPHPLGKPDQRLEDESVNRFSLGGKRHVVVKVYRGIPFVNIREYFTKNGAKDRFLPGKRGINLRGWQWAKLDEKKHFNS</sequence>
<keyword evidence="5" id="KW-0804">Transcription</keyword>
<dbReference type="GO" id="GO:0003713">
    <property type="term" value="F:transcription coactivator activity"/>
    <property type="evidence" value="ECO:0007669"/>
    <property type="project" value="InterPro"/>
</dbReference>
<evidence type="ECO:0000256" key="6">
    <source>
        <dbReference type="ARBA" id="ARBA00023242"/>
    </source>
</evidence>
<dbReference type="SUPFAM" id="SSF54447">
    <property type="entry name" value="ssDNA-binding transcriptional regulator domain"/>
    <property type="match status" value="1"/>
</dbReference>
<proteinExistence type="inferred from homology"/>
<evidence type="ECO:0000256" key="3">
    <source>
        <dbReference type="ARBA" id="ARBA00023015"/>
    </source>
</evidence>
<dbReference type="GO" id="GO:0003677">
    <property type="term" value="F:DNA binding"/>
    <property type="evidence" value="ECO:0007669"/>
    <property type="project" value="UniProtKB-KW"/>
</dbReference>
<dbReference type="Pfam" id="PF02229">
    <property type="entry name" value="PC4"/>
    <property type="match status" value="1"/>
</dbReference>